<dbReference type="EMBL" id="SDAM02002693">
    <property type="protein sequence ID" value="KAH6821050.1"/>
    <property type="molecule type" value="Genomic_DNA"/>
</dbReference>
<protein>
    <recommendedName>
        <fullName evidence="2">Pectinesterase inhibitor domain-containing protein</fullName>
    </recommendedName>
</protein>
<dbReference type="SMART" id="SM00856">
    <property type="entry name" value="PMEI"/>
    <property type="match status" value="1"/>
</dbReference>
<feature type="signal peptide" evidence="1">
    <location>
        <begin position="1"/>
        <end position="30"/>
    </location>
</feature>
<reference evidence="3 4" key="1">
    <citation type="journal article" date="2021" name="Nat. Commun.">
        <title>Incipient diploidization of the medicinal plant Perilla within 10,000 years.</title>
        <authorList>
            <person name="Zhang Y."/>
            <person name="Shen Q."/>
            <person name="Leng L."/>
            <person name="Zhang D."/>
            <person name="Chen S."/>
            <person name="Shi Y."/>
            <person name="Ning Z."/>
            <person name="Chen S."/>
        </authorList>
    </citation>
    <scope>NUCLEOTIDE SEQUENCE [LARGE SCALE GENOMIC DNA]</scope>
    <source>
        <strain evidence="4">cv. PC099</strain>
    </source>
</reference>
<accession>A0AAD4NZY1</accession>
<feature type="chain" id="PRO_5042141378" description="Pectinesterase inhibitor domain-containing protein" evidence="1">
    <location>
        <begin position="31"/>
        <end position="210"/>
    </location>
</feature>
<dbReference type="GO" id="GO:0004857">
    <property type="term" value="F:enzyme inhibitor activity"/>
    <property type="evidence" value="ECO:0007669"/>
    <property type="project" value="InterPro"/>
</dbReference>
<sequence>MSPSIISLPTIFLTCSILVLLSTSISPVQCRNLALAQAPTSANPMLQLACSDSLIINSHVCLGVLESIPKVASAKDLASLAIAIIESGISNSTDTRTHIEAAFNGSDAAAGVKSAFNDCKLAYDQVVDRFGDALTEVKIHEYAYPSYDLLTASTDYVKLCDAALASHNLHDEVISRGNNAVPIFGLSACSIVAQLENQSRFAPPGPGPIP</sequence>
<dbReference type="InterPro" id="IPR035513">
    <property type="entry name" value="Invertase/methylesterase_inhib"/>
</dbReference>
<keyword evidence="1" id="KW-0732">Signal</keyword>
<gene>
    <name evidence="3" type="ORF">C2S53_006478</name>
</gene>
<dbReference type="SUPFAM" id="SSF101148">
    <property type="entry name" value="Plant invertase/pectin methylesterase inhibitor"/>
    <property type="match status" value="1"/>
</dbReference>
<dbReference type="CDD" id="cd15795">
    <property type="entry name" value="PMEI-Pla_a_1_like"/>
    <property type="match status" value="1"/>
</dbReference>
<dbReference type="NCBIfam" id="TIGR01614">
    <property type="entry name" value="PME_inhib"/>
    <property type="match status" value="1"/>
</dbReference>
<dbReference type="PANTHER" id="PTHR31890">
    <property type="entry name" value="PLANT INVERTASE/PECTIN METHYLESTERASE INHIBITOR SUPERFAMILY PROTEIN"/>
    <property type="match status" value="1"/>
</dbReference>
<evidence type="ECO:0000313" key="3">
    <source>
        <dbReference type="EMBL" id="KAH6821050.1"/>
    </source>
</evidence>
<dbReference type="InterPro" id="IPR006501">
    <property type="entry name" value="Pectinesterase_inhib_dom"/>
</dbReference>
<feature type="domain" description="Pectinesterase inhibitor" evidence="2">
    <location>
        <begin position="41"/>
        <end position="183"/>
    </location>
</feature>
<dbReference type="Pfam" id="PF04043">
    <property type="entry name" value="PMEI"/>
    <property type="match status" value="1"/>
</dbReference>
<dbReference type="Gene3D" id="1.20.140.40">
    <property type="entry name" value="Invertase/pectin methylesterase inhibitor family protein"/>
    <property type="match status" value="1"/>
</dbReference>
<dbReference type="InterPro" id="IPR034088">
    <property type="entry name" value="Pla_a_1-like"/>
</dbReference>
<dbReference type="Proteomes" id="UP001190926">
    <property type="component" value="Unassembled WGS sequence"/>
</dbReference>
<organism evidence="3 4">
    <name type="scientific">Perilla frutescens var. hirtella</name>
    <name type="common">Perilla citriodora</name>
    <name type="synonym">Perilla setoyensis</name>
    <dbReference type="NCBI Taxonomy" id="608512"/>
    <lineage>
        <taxon>Eukaryota</taxon>
        <taxon>Viridiplantae</taxon>
        <taxon>Streptophyta</taxon>
        <taxon>Embryophyta</taxon>
        <taxon>Tracheophyta</taxon>
        <taxon>Spermatophyta</taxon>
        <taxon>Magnoliopsida</taxon>
        <taxon>eudicotyledons</taxon>
        <taxon>Gunneridae</taxon>
        <taxon>Pentapetalae</taxon>
        <taxon>asterids</taxon>
        <taxon>lamiids</taxon>
        <taxon>Lamiales</taxon>
        <taxon>Lamiaceae</taxon>
        <taxon>Nepetoideae</taxon>
        <taxon>Elsholtzieae</taxon>
        <taxon>Perilla</taxon>
    </lineage>
</organism>
<evidence type="ECO:0000313" key="4">
    <source>
        <dbReference type="Proteomes" id="UP001190926"/>
    </source>
</evidence>
<name>A0AAD4NZY1_PERFH</name>
<evidence type="ECO:0000256" key="1">
    <source>
        <dbReference type="SAM" id="SignalP"/>
    </source>
</evidence>
<comment type="caution">
    <text evidence="3">The sequence shown here is derived from an EMBL/GenBank/DDBJ whole genome shotgun (WGS) entry which is preliminary data.</text>
</comment>
<keyword evidence="4" id="KW-1185">Reference proteome</keyword>
<dbReference type="AlphaFoldDB" id="A0AAD4NZY1"/>
<proteinExistence type="predicted"/>
<evidence type="ECO:0000259" key="2">
    <source>
        <dbReference type="SMART" id="SM00856"/>
    </source>
</evidence>
<dbReference type="PANTHER" id="PTHR31890:SF9">
    <property type="entry name" value="PLANT INVERTASE_PECTIN METHYLESTERASE INHIBITOR SUPERFAMILY PROTEIN"/>
    <property type="match status" value="1"/>
</dbReference>